<dbReference type="InterPro" id="IPR014784">
    <property type="entry name" value="Cu2_ascorb_mOase-like_C"/>
</dbReference>
<comment type="subcellular location">
    <subcellularLocation>
        <location evidence="1">Membrane</location>
        <topology evidence="1">Multi-pass membrane protein</topology>
    </subcellularLocation>
</comment>
<sequence>MGERSERELEELPAPDQVPKNETKVVPLKVEDVFKSLGGYSKFQMFATFTIVFLEIPAAMVALSPILTGTGQVEFFCEDGEGNRTAISSTELCTFQCNGSVKSEEPYVSIVQEWQLYCDRAWITETLTSIQMSGALLGPITTAHVADQYGRKLAFYLICLLMGVSGILSANAETLVTYGISRFIAGFAAGGGLVAHMNYLMEYLTPSWRVLCGTVSLWPLGEILLGLFGYMIPSWRTLTWVTSVPALLLFVTIPFLPESPRWLLCKNKTEKAQTVFNSIAKWNSRPQPSPETIAQLQKSVFAEEAEKRKNKGRLSELKNKFLLTQMFLLAVSWWSNAVTYFGLSFNMKNMSGNRYLNVVLLGVFDCPAELSGIYFSNKFGRKWTFISTLAISSVFLAGLAMVQLLTQNADENYGKLILVLCLMGRFFNETSWAVMACLTVFGASIVGNDEFQFKAVDEQLDPSGSYILSWEVDLPESRITFEVKVATLGYVGFGISPSGSMAGADIFIAGVYENGSSYGFDMHSEDLGMPSHDSHSDWTLIEFSEDQVGSQTTLKFSRLLNTCDDEDYPISNDTVRVIWSVGETDHLAHHRGNRGTKTLNLLMPDQDDFNPGEHLEWDIETEIEMPAHDTTYWCSFHKAPLLNDTHHIIAFQPLVENELAVNHTHHFAIYKCSVPEGQNPEDIFEPYLSSKHPGADCYLSAEQQKLPVFNCLGQYVFVWNKGGKGMIFPEGVGYPFPEKLGENNYYMFEVHYDNPESLPGLTFKTGGRVVYTAKEIETEATFITVNNDVNMPISITIPPNQNEFIVSGHCSSQCTEAALSEGDGKIKIFNSLLHSHFSGRKMKVRQFRGETELPWLDFDNHYTFNFQASKPLRDLVEVRRGDQITVECTYNTTWNDNKAIIGGISSRQEMCMALLWYYPKQKLEYCGSYYPDDVLFQDLGITNYTVTDPAEVGGLRAYTIVEPPELAGDYLESLNNNFKWNETFIREFERKLRYNAHGITCIGQNLEGETVKYPENFVEYVPEDVCKRQGDGNSGSNMAFFMSLQILLSFSLCAILFSKMSQLSI</sequence>
<dbReference type="PROSITE" id="PS00217">
    <property type="entry name" value="SUGAR_TRANSPORT_2"/>
    <property type="match status" value="1"/>
</dbReference>
<dbReference type="PANTHER" id="PTHR10157">
    <property type="entry name" value="DOPAMINE BETA HYDROXYLASE RELATED"/>
    <property type="match status" value="1"/>
</dbReference>
<dbReference type="CDD" id="cd09631">
    <property type="entry name" value="DOMON_DOH"/>
    <property type="match status" value="1"/>
</dbReference>
<dbReference type="InterPro" id="IPR036939">
    <property type="entry name" value="Cu2_ascorb_mOase_N_sf"/>
</dbReference>
<dbReference type="Gene3D" id="1.20.1250.20">
    <property type="entry name" value="MFS general substrate transporter like domains"/>
    <property type="match status" value="1"/>
</dbReference>
<dbReference type="Gene3D" id="2.60.120.310">
    <property type="entry name" value="Copper type II, ascorbate-dependent monooxygenase, N-terminal domain"/>
    <property type="match status" value="1"/>
</dbReference>
<dbReference type="Gene3D" id="2.60.120.230">
    <property type="match status" value="1"/>
</dbReference>
<feature type="domain" description="DOMON" evidence="10">
    <location>
        <begin position="464"/>
        <end position="582"/>
    </location>
</feature>
<feature type="transmembrane region" description="Helical" evidence="9">
    <location>
        <begin position="321"/>
        <end position="343"/>
    </location>
</feature>
<organism evidence="11 12">
    <name type="scientific">Orchesella dallaii</name>
    <dbReference type="NCBI Taxonomy" id="48710"/>
    <lineage>
        <taxon>Eukaryota</taxon>
        <taxon>Metazoa</taxon>
        <taxon>Ecdysozoa</taxon>
        <taxon>Arthropoda</taxon>
        <taxon>Hexapoda</taxon>
        <taxon>Collembola</taxon>
        <taxon>Entomobryomorpha</taxon>
        <taxon>Entomobryoidea</taxon>
        <taxon>Orchesellidae</taxon>
        <taxon>Orchesellinae</taxon>
        <taxon>Orchesella</taxon>
    </lineage>
</organism>
<dbReference type="InterPro" id="IPR005018">
    <property type="entry name" value="DOMON_domain"/>
</dbReference>
<dbReference type="PRINTS" id="PR00767">
    <property type="entry name" value="DBMONOXGNASE"/>
</dbReference>
<evidence type="ECO:0000259" key="10">
    <source>
        <dbReference type="PROSITE" id="PS50836"/>
    </source>
</evidence>
<name>A0ABP1QQ91_9HEXA</name>
<evidence type="ECO:0000256" key="9">
    <source>
        <dbReference type="SAM" id="Phobius"/>
    </source>
</evidence>
<keyword evidence="12" id="KW-1185">Reference proteome</keyword>
<evidence type="ECO:0000313" key="11">
    <source>
        <dbReference type="EMBL" id="CAL8110024.1"/>
    </source>
</evidence>
<dbReference type="EMBL" id="CAXLJM020000043">
    <property type="protein sequence ID" value="CAL8110024.1"/>
    <property type="molecule type" value="Genomic_DNA"/>
</dbReference>
<feature type="transmembrane region" description="Helical" evidence="9">
    <location>
        <begin position="238"/>
        <end position="256"/>
    </location>
</feature>
<evidence type="ECO:0000256" key="2">
    <source>
        <dbReference type="ARBA" id="ARBA00010676"/>
    </source>
</evidence>
<accession>A0ABP1QQ91</accession>
<dbReference type="InterPro" id="IPR045266">
    <property type="entry name" value="DOH_DOMON"/>
</dbReference>
<dbReference type="InterPro" id="IPR005829">
    <property type="entry name" value="Sugar_transporter_CS"/>
</dbReference>
<dbReference type="PANTHER" id="PTHR10157:SF23">
    <property type="entry name" value="MOXD1 HOMOLOG 1"/>
    <property type="match status" value="1"/>
</dbReference>
<keyword evidence="3 9" id="KW-0812">Transmembrane</keyword>
<dbReference type="SUPFAM" id="SSF49742">
    <property type="entry name" value="PHM/PNGase F"/>
    <property type="match status" value="2"/>
</dbReference>
<evidence type="ECO:0000256" key="5">
    <source>
        <dbReference type="ARBA" id="ARBA00023136"/>
    </source>
</evidence>
<evidence type="ECO:0000256" key="1">
    <source>
        <dbReference type="ARBA" id="ARBA00004141"/>
    </source>
</evidence>
<evidence type="ECO:0000256" key="4">
    <source>
        <dbReference type="ARBA" id="ARBA00022989"/>
    </source>
</evidence>
<dbReference type="InterPro" id="IPR000945">
    <property type="entry name" value="DBH-like"/>
</dbReference>
<feature type="region of interest" description="Disordered" evidence="8">
    <location>
        <begin position="1"/>
        <end position="20"/>
    </location>
</feature>
<dbReference type="SUPFAM" id="SSF103473">
    <property type="entry name" value="MFS general substrate transporter"/>
    <property type="match status" value="1"/>
</dbReference>
<dbReference type="InterPro" id="IPR024548">
    <property type="entry name" value="Cu2_monoox_C"/>
</dbReference>
<keyword evidence="5 9" id="KW-0472">Membrane</keyword>
<keyword evidence="4 9" id="KW-1133">Transmembrane helix</keyword>
<feature type="transmembrane region" description="Helical" evidence="9">
    <location>
        <begin position="153"/>
        <end position="170"/>
    </location>
</feature>
<feature type="transmembrane region" description="Helical" evidence="9">
    <location>
        <begin position="176"/>
        <end position="196"/>
    </location>
</feature>
<dbReference type="PROSITE" id="PS50836">
    <property type="entry name" value="DOMON"/>
    <property type="match status" value="1"/>
</dbReference>
<feature type="transmembrane region" description="Helical" evidence="9">
    <location>
        <begin position="383"/>
        <end position="405"/>
    </location>
</feature>
<reference evidence="11 12" key="1">
    <citation type="submission" date="2024-08" db="EMBL/GenBank/DDBJ databases">
        <authorList>
            <person name="Cucini C."/>
            <person name="Frati F."/>
        </authorList>
    </citation>
    <scope>NUCLEOTIDE SEQUENCE [LARGE SCALE GENOMIC DNA]</scope>
</reference>
<feature type="transmembrane region" description="Helical" evidence="9">
    <location>
        <begin position="208"/>
        <end position="232"/>
    </location>
</feature>
<protein>
    <recommendedName>
        <fullName evidence="10">DOMON domain-containing protein</fullName>
    </recommendedName>
</protein>
<dbReference type="Pfam" id="PF01082">
    <property type="entry name" value="Cu2_monooxygen"/>
    <property type="match status" value="1"/>
</dbReference>
<comment type="similarity">
    <text evidence="2">Belongs to the copper type II ascorbate-dependent monooxygenase family.</text>
</comment>
<keyword evidence="6" id="KW-1015">Disulfide bond</keyword>
<dbReference type="Pfam" id="PF00083">
    <property type="entry name" value="Sugar_tr"/>
    <property type="match status" value="1"/>
</dbReference>
<dbReference type="Proteomes" id="UP001642540">
    <property type="component" value="Unassembled WGS sequence"/>
</dbReference>
<keyword evidence="7" id="KW-0325">Glycoprotein</keyword>
<feature type="transmembrane region" description="Helical" evidence="9">
    <location>
        <begin position="43"/>
        <end position="63"/>
    </location>
</feature>
<dbReference type="InterPro" id="IPR005828">
    <property type="entry name" value="MFS_sugar_transport-like"/>
</dbReference>
<dbReference type="SMART" id="SM00664">
    <property type="entry name" value="DoH"/>
    <property type="match status" value="1"/>
</dbReference>
<gene>
    <name evidence="11" type="ORF">ODALV1_LOCUS13910</name>
</gene>
<evidence type="ECO:0000256" key="7">
    <source>
        <dbReference type="ARBA" id="ARBA00023180"/>
    </source>
</evidence>
<dbReference type="InterPro" id="IPR000323">
    <property type="entry name" value="Cu2_ascorb_mOase_N"/>
</dbReference>
<evidence type="ECO:0000256" key="3">
    <source>
        <dbReference type="ARBA" id="ARBA00022692"/>
    </source>
</evidence>
<evidence type="ECO:0000256" key="6">
    <source>
        <dbReference type="ARBA" id="ARBA00023157"/>
    </source>
</evidence>
<dbReference type="Pfam" id="PF03351">
    <property type="entry name" value="DOMON"/>
    <property type="match status" value="1"/>
</dbReference>
<dbReference type="Pfam" id="PF03712">
    <property type="entry name" value="Cu2_monoox_C"/>
    <property type="match status" value="1"/>
</dbReference>
<dbReference type="InterPro" id="IPR008977">
    <property type="entry name" value="PHM/PNGase_F_dom_sf"/>
</dbReference>
<dbReference type="InterPro" id="IPR036259">
    <property type="entry name" value="MFS_trans_sf"/>
</dbReference>
<evidence type="ECO:0000256" key="8">
    <source>
        <dbReference type="SAM" id="MobiDB-lite"/>
    </source>
</evidence>
<evidence type="ECO:0000313" key="12">
    <source>
        <dbReference type="Proteomes" id="UP001642540"/>
    </source>
</evidence>
<comment type="caution">
    <text evidence="11">The sequence shown here is derived from an EMBL/GenBank/DDBJ whole genome shotgun (WGS) entry which is preliminary data.</text>
</comment>
<proteinExistence type="inferred from homology"/>
<dbReference type="InterPro" id="IPR028460">
    <property type="entry name" value="Tbh/DBH"/>
</dbReference>